<evidence type="ECO:0000313" key="2">
    <source>
        <dbReference type="EMBL" id="QXE22345.1"/>
    </source>
</evidence>
<evidence type="ECO:0000256" key="1">
    <source>
        <dbReference type="SAM" id="MobiDB-lite"/>
    </source>
</evidence>
<name>A0A975T597_9NOST</name>
<feature type="compositionally biased region" description="Polar residues" evidence="1">
    <location>
        <begin position="1"/>
        <end position="27"/>
    </location>
</feature>
<accession>A0A975T597</accession>
<organism evidence="2 3">
    <name type="scientific">Richelia sinica FACHB-800</name>
    <dbReference type="NCBI Taxonomy" id="1357546"/>
    <lineage>
        <taxon>Bacteria</taxon>
        <taxon>Bacillati</taxon>
        <taxon>Cyanobacteriota</taxon>
        <taxon>Cyanophyceae</taxon>
        <taxon>Nostocales</taxon>
        <taxon>Nostocaceae</taxon>
        <taxon>Richelia</taxon>
    </lineage>
</organism>
<proteinExistence type="predicted"/>
<dbReference type="Proteomes" id="UP000683511">
    <property type="component" value="Chromosome"/>
</dbReference>
<dbReference type="EMBL" id="CP021056">
    <property type="protein sequence ID" value="QXE22345.1"/>
    <property type="molecule type" value="Genomic_DNA"/>
</dbReference>
<protein>
    <submittedName>
        <fullName evidence="2">Uncharacterized protein</fullName>
    </submittedName>
</protein>
<keyword evidence="3" id="KW-1185">Reference proteome</keyword>
<dbReference type="KEGG" id="rsin:B6N60_01028"/>
<gene>
    <name evidence="2" type="ORF">B6N60_01028</name>
</gene>
<evidence type="ECO:0000313" key="3">
    <source>
        <dbReference type="Proteomes" id="UP000683511"/>
    </source>
</evidence>
<reference evidence="2" key="1">
    <citation type="submission" date="2017-04" db="EMBL/GenBank/DDBJ databases">
        <title>Genome deletions in a multicellular cyanobacterial endosymbiont for morphological adaptation in marine diatoms.</title>
        <authorList>
            <person name="Wang Y."/>
            <person name="Gao H."/>
            <person name="Li R."/>
            <person name="Xu X."/>
        </authorList>
    </citation>
    <scope>NUCLEOTIDE SEQUENCE</scope>
    <source>
        <strain evidence="2">FACHB 800</strain>
    </source>
</reference>
<sequence>MDLSVQEQENLSGGQVNPISNRTNPPISSMPPGYTMVVPDMIVSIPPKMPDMTGGGMAIPVESGSSKESNFDD</sequence>
<dbReference type="AlphaFoldDB" id="A0A975T597"/>
<feature type="region of interest" description="Disordered" evidence="1">
    <location>
        <begin position="1"/>
        <end position="32"/>
    </location>
</feature>
<feature type="compositionally biased region" description="Polar residues" evidence="1">
    <location>
        <begin position="63"/>
        <end position="73"/>
    </location>
</feature>
<feature type="region of interest" description="Disordered" evidence="1">
    <location>
        <begin position="53"/>
        <end position="73"/>
    </location>
</feature>